<dbReference type="Gene3D" id="3.90.550.10">
    <property type="entry name" value="Spore Coat Polysaccharide Biosynthesis Protein SpsA, Chain A"/>
    <property type="match status" value="1"/>
</dbReference>
<dbReference type="AlphaFoldDB" id="A0A934SEU5"/>
<evidence type="ECO:0000313" key="5">
    <source>
        <dbReference type="EMBL" id="MBK1883893.1"/>
    </source>
</evidence>
<evidence type="ECO:0000256" key="3">
    <source>
        <dbReference type="ARBA" id="ARBA00022679"/>
    </source>
</evidence>
<dbReference type="InterPro" id="IPR029044">
    <property type="entry name" value="Nucleotide-diphossugar_trans"/>
</dbReference>
<dbReference type="Pfam" id="PF00535">
    <property type="entry name" value="Glycos_transf_2"/>
    <property type="match status" value="1"/>
</dbReference>
<evidence type="ECO:0000256" key="2">
    <source>
        <dbReference type="ARBA" id="ARBA00022676"/>
    </source>
</evidence>
<dbReference type="InterPro" id="IPR017853">
    <property type="entry name" value="GH"/>
</dbReference>
<dbReference type="Gene3D" id="3.20.20.80">
    <property type="entry name" value="Glycosidases"/>
    <property type="match status" value="1"/>
</dbReference>
<keyword evidence="3" id="KW-0808">Transferase</keyword>
<dbReference type="SUPFAM" id="SSF53448">
    <property type="entry name" value="Nucleotide-diphospho-sugar transferases"/>
    <property type="match status" value="1"/>
</dbReference>
<sequence length="699" mass="77664">MVKDSLDGHWRTDGKFFRVGDRRVWIKAVTYGPFPGGWPDSFDSDFSQIGAAGFNSLRLYELPEKSLLDAAANHGFKVFGGLNWRMNADFLDCPALFSAAAVQLQEYLRETAQHPALAGIFVGNEILADLVRWMGPVEVREKIEELITIGKSLAPNVLFAYANYPSTEYLEPENADFSAFNIYLEDPKAFRNYMQRLHHIAGDRPLVISEFGLDSQRNGLEKQAEAFRWAWQIAAEQEVAGMTAYSWSDRWLNNGEEVLDWDFGITDRAGKPKPALQAIREALPNFPAALQSDLSISVIVCTRNGKGRIEACLEAIQQIRGGHFETIVVDDGSTDGTGDVVAEQFPWVRLLRLQPGGLSAARNAGAAAAVGKILAFTDDDCEPDKEWLPRLREIFETGMYAAVGGPNLPPAPKSWQAAVVCASPGAPSHVMLSDVEAEHLPGCNLAVTKEAFDAIGGFDPIFRTAGDDVDFCWRLRSAGYRLGFAAGAFVWHWRRPSLVAFLRQQLGYGRAEKLLIGKHPEKFSKHGQAKWDGFIYGGGPVRAVRDSVIYHGAMGNAGYQSVLNRMLPLRGIAADFDHFKSRAALALIHFLQPRLRAWERNRRWCFSAKRVHGISPPSPVATFAISSRNGMDRHDFIRSLLSDGWSAGGNLDSWDVEKNGTRLLLATERGENQETRTLVRVWGDDSPELRQWFHSQAAK</sequence>
<comment type="similarity">
    <text evidence="1">Belongs to the glycosyltransferase 2 family.</text>
</comment>
<gene>
    <name evidence="5" type="ORF">JIN85_15855</name>
</gene>
<accession>A0A934SEU5</accession>
<organism evidence="5 6">
    <name type="scientific">Luteolibacter pohnpeiensis</name>
    <dbReference type="NCBI Taxonomy" id="454153"/>
    <lineage>
        <taxon>Bacteria</taxon>
        <taxon>Pseudomonadati</taxon>
        <taxon>Verrucomicrobiota</taxon>
        <taxon>Verrucomicrobiia</taxon>
        <taxon>Verrucomicrobiales</taxon>
        <taxon>Verrucomicrobiaceae</taxon>
        <taxon>Luteolibacter</taxon>
    </lineage>
</organism>
<evidence type="ECO:0000259" key="4">
    <source>
        <dbReference type="Pfam" id="PF00535"/>
    </source>
</evidence>
<dbReference type="PANTHER" id="PTHR43179:SF12">
    <property type="entry name" value="GALACTOFURANOSYLTRANSFERASE GLFT2"/>
    <property type="match status" value="1"/>
</dbReference>
<dbReference type="RefSeq" id="WP_200272504.1">
    <property type="nucleotide sequence ID" value="NZ_JAENIJ010000029.1"/>
</dbReference>
<dbReference type="InterPro" id="IPR001173">
    <property type="entry name" value="Glyco_trans_2-like"/>
</dbReference>
<keyword evidence="6" id="KW-1185">Reference proteome</keyword>
<name>A0A934SEU5_9BACT</name>
<proteinExistence type="inferred from homology"/>
<comment type="caution">
    <text evidence="5">The sequence shown here is derived from an EMBL/GenBank/DDBJ whole genome shotgun (WGS) entry which is preliminary data.</text>
</comment>
<dbReference type="SUPFAM" id="SSF51445">
    <property type="entry name" value="(Trans)glycosidases"/>
    <property type="match status" value="1"/>
</dbReference>
<evidence type="ECO:0000256" key="1">
    <source>
        <dbReference type="ARBA" id="ARBA00006739"/>
    </source>
</evidence>
<dbReference type="PANTHER" id="PTHR43179">
    <property type="entry name" value="RHAMNOSYLTRANSFERASE WBBL"/>
    <property type="match status" value="1"/>
</dbReference>
<evidence type="ECO:0000313" key="6">
    <source>
        <dbReference type="Proteomes" id="UP000603141"/>
    </source>
</evidence>
<feature type="domain" description="Glycosyltransferase 2-like" evidence="4">
    <location>
        <begin position="297"/>
        <end position="405"/>
    </location>
</feature>
<reference evidence="5" key="1">
    <citation type="submission" date="2021-01" db="EMBL/GenBank/DDBJ databases">
        <title>Modified the classification status of verrucomicrobia.</title>
        <authorList>
            <person name="Feng X."/>
        </authorList>
    </citation>
    <scope>NUCLEOTIDE SEQUENCE</scope>
    <source>
        <strain evidence="5">KCTC 22041</strain>
    </source>
</reference>
<dbReference type="Proteomes" id="UP000603141">
    <property type="component" value="Unassembled WGS sequence"/>
</dbReference>
<dbReference type="GO" id="GO:0016757">
    <property type="term" value="F:glycosyltransferase activity"/>
    <property type="evidence" value="ECO:0007669"/>
    <property type="project" value="UniProtKB-KW"/>
</dbReference>
<dbReference type="EMBL" id="JAENIJ010000029">
    <property type="protein sequence ID" value="MBK1883893.1"/>
    <property type="molecule type" value="Genomic_DNA"/>
</dbReference>
<keyword evidence="2" id="KW-0328">Glycosyltransferase</keyword>
<protein>
    <submittedName>
        <fullName evidence="5">Glycosyltransferase</fullName>
    </submittedName>
</protein>